<evidence type="ECO:0000256" key="4">
    <source>
        <dbReference type="ARBA" id="ARBA00022840"/>
    </source>
</evidence>
<feature type="domain" description="Protein kinase" evidence="7">
    <location>
        <begin position="26"/>
        <end position="280"/>
    </location>
</feature>
<accession>A0ABV4SN81</accession>
<evidence type="ECO:0000256" key="1">
    <source>
        <dbReference type="ARBA" id="ARBA00022679"/>
    </source>
</evidence>
<dbReference type="InterPro" id="IPR000719">
    <property type="entry name" value="Prot_kinase_dom"/>
</dbReference>
<keyword evidence="2 5" id="KW-0547">Nucleotide-binding</keyword>
<dbReference type="RefSeq" id="WP_372563995.1">
    <property type="nucleotide sequence ID" value="NZ_JBGOSP010000011.1"/>
</dbReference>
<keyword evidence="4 5" id="KW-0067">ATP-binding</keyword>
<dbReference type="PROSITE" id="PS00108">
    <property type="entry name" value="PROTEIN_KINASE_ST"/>
    <property type="match status" value="1"/>
</dbReference>
<evidence type="ECO:0000256" key="3">
    <source>
        <dbReference type="ARBA" id="ARBA00022777"/>
    </source>
</evidence>
<feature type="binding site" evidence="5">
    <location>
        <position position="54"/>
    </location>
    <ligand>
        <name>ATP</name>
        <dbReference type="ChEBI" id="CHEBI:30616"/>
    </ligand>
</feature>
<dbReference type="EC" id="2.7.11.1" evidence="8"/>
<feature type="compositionally biased region" description="Polar residues" evidence="6">
    <location>
        <begin position="312"/>
        <end position="322"/>
    </location>
</feature>
<reference evidence="8 9" key="1">
    <citation type="submission" date="2024-08" db="EMBL/GenBank/DDBJ databases">
        <title>Genome sequence of Streptomyces aureus CACIA-1.46HGO.</title>
        <authorList>
            <person name="Evangelista-Martinez Z."/>
        </authorList>
    </citation>
    <scope>NUCLEOTIDE SEQUENCE [LARGE SCALE GENOMIC DNA]</scope>
    <source>
        <strain evidence="8 9">CACIA-1.46HGO</strain>
    </source>
</reference>
<keyword evidence="3 8" id="KW-0418">Kinase</keyword>
<dbReference type="CDD" id="cd14014">
    <property type="entry name" value="STKc_PknB_like"/>
    <property type="match status" value="1"/>
</dbReference>
<name>A0ABV4SN81_9ACTN</name>
<dbReference type="InterPro" id="IPR008271">
    <property type="entry name" value="Ser/Thr_kinase_AS"/>
</dbReference>
<evidence type="ECO:0000313" key="9">
    <source>
        <dbReference type="Proteomes" id="UP001571476"/>
    </source>
</evidence>
<dbReference type="EMBL" id="JBGOSP010000011">
    <property type="protein sequence ID" value="MFA3839074.1"/>
    <property type="molecule type" value="Genomic_DNA"/>
</dbReference>
<dbReference type="PANTHER" id="PTHR43289:SF34">
    <property type="entry name" value="SERINE_THREONINE-PROTEIN KINASE YBDM-RELATED"/>
    <property type="match status" value="1"/>
</dbReference>
<dbReference type="PROSITE" id="PS00107">
    <property type="entry name" value="PROTEIN_KINASE_ATP"/>
    <property type="match status" value="1"/>
</dbReference>
<organism evidence="8 9">
    <name type="scientific">Streptomyces aureus</name>
    <dbReference type="NCBI Taxonomy" id="193461"/>
    <lineage>
        <taxon>Bacteria</taxon>
        <taxon>Bacillati</taxon>
        <taxon>Actinomycetota</taxon>
        <taxon>Actinomycetes</taxon>
        <taxon>Kitasatosporales</taxon>
        <taxon>Streptomycetaceae</taxon>
        <taxon>Streptomyces</taxon>
    </lineage>
</organism>
<dbReference type="InterPro" id="IPR017441">
    <property type="entry name" value="Protein_kinase_ATP_BS"/>
</dbReference>
<keyword evidence="1 8" id="KW-0808">Transferase</keyword>
<feature type="compositionally biased region" description="Low complexity" evidence="6">
    <location>
        <begin position="390"/>
        <end position="404"/>
    </location>
</feature>
<dbReference type="Proteomes" id="UP001571476">
    <property type="component" value="Unassembled WGS sequence"/>
</dbReference>
<evidence type="ECO:0000259" key="7">
    <source>
        <dbReference type="PROSITE" id="PS50011"/>
    </source>
</evidence>
<dbReference type="GO" id="GO:0004674">
    <property type="term" value="F:protein serine/threonine kinase activity"/>
    <property type="evidence" value="ECO:0007669"/>
    <property type="project" value="UniProtKB-EC"/>
</dbReference>
<evidence type="ECO:0000256" key="6">
    <source>
        <dbReference type="SAM" id="MobiDB-lite"/>
    </source>
</evidence>
<dbReference type="SMART" id="SM00220">
    <property type="entry name" value="S_TKc"/>
    <property type="match status" value="1"/>
</dbReference>
<sequence>MTSDRRAAPPAFQALSADDPHEIGGYRLYARLGSGGMGHVYLAFTPGGRPVALKAVRPELAGDTAFRHRFAQEVTNTQRVHGLYTAPVIDSGTDAATPWLATAYVPGPSLHEVVHRHGPLPVPTVLLLMAGIAEALQAIHAAGVVHRDLKPANVLLASDGPRVIDFGIARAADAVALTSAGLQIGTPAFMAPEQALGAAATPATDVFALGALAVYAVCGAPPFGGGPESAALYRVVHEQPDLTRVPPELRNLLWQCLAKNPEDRPATGALIEAVRHHPAAGAQLRFTDGWLPHPIRADIAGRSGLPEPLQPSYAQPTMTVTPTAPARTDTAVSAQPAPPPAPARRRRRRRWVVPTVTVAVLVAGAAAYRLSDSTGDPSKANGPGGRDRGSAPSSRPHSSPPSKSTVSPGAGYRQVYAETELTSPDPSYEFDLRNGTVAPESTAAWYLARTADAFEFPDDSDAYIAYDDTLSPGGCEEGIDSEPVTTLKFDDLEEWRPFCIRSANGKDIAIVHLIDAPTTSESVTVSVRHYRRTA</sequence>
<protein>
    <submittedName>
        <fullName evidence="8">Serine/threonine-protein kinase</fullName>
        <ecNumber evidence="8">2.7.11.1</ecNumber>
    </submittedName>
</protein>
<evidence type="ECO:0000256" key="5">
    <source>
        <dbReference type="PROSITE-ProRule" id="PRU10141"/>
    </source>
</evidence>
<feature type="region of interest" description="Disordered" evidence="6">
    <location>
        <begin position="299"/>
        <end position="349"/>
    </location>
</feature>
<dbReference type="Gene3D" id="1.10.510.10">
    <property type="entry name" value="Transferase(Phosphotransferase) domain 1"/>
    <property type="match status" value="1"/>
</dbReference>
<evidence type="ECO:0000313" key="8">
    <source>
        <dbReference type="EMBL" id="MFA3839074.1"/>
    </source>
</evidence>
<dbReference type="PROSITE" id="PS50011">
    <property type="entry name" value="PROTEIN_KINASE_DOM"/>
    <property type="match status" value="1"/>
</dbReference>
<comment type="caution">
    <text evidence="8">The sequence shown here is derived from an EMBL/GenBank/DDBJ whole genome shotgun (WGS) entry which is preliminary data.</text>
</comment>
<dbReference type="Pfam" id="PF00069">
    <property type="entry name" value="Pkinase"/>
    <property type="match status" value="1"/>
</dbReference>
<keyword evidence="9" id="KW-1185">Reference proteome</keyword>
<dbReference type="SUPFAM" id="SSF56112">
    <property type="entry name" value="Protein kinase-like (PK-like)"/>
    <property type="match status" value="1"/>
</dbReference>
<dbReference type="PANTHER" id="PTHR43289">
    <property type="entry name" value="MITOGEN-ACTIVATED PROTEIN KINASE KINASE KINASE 20-RELATED"/>
    <property type="match status" value="1"/>
</dbReference>
<gene>
    <name evidence="8" type="ORF">ACEG43_23350</name>
</gene>
<feature type="region of interest" description="Disordered" evidence="6">
    <location>
        <begin position="371"/>
        <end position="410"/>
    </location>
</feature>
<dbReference type="InterPro" id="IPR011009">
    <property type="entry name" value="Kinase-like_dom_sf"/>
</dbReference>
<dbReference type="Gene3D" id="3.30.200.20">
    <property type="entry name" value="Phosphorylase Kinase, domain 1"/>
    <property type="match status" value="1"/>
</dbReference>
<evidence type="ECO:0000256" key="2">
    <source>
        <dbReference type="ARBA" id="ARBA00022741"/>
    </source>
</evidence>
<proteinExistence type="predicted"/>